<evidence type="ECO:0000256" key="5">
    <source>
        <dbReference type="SAM" id="MobiDB-lite"/>
    </source>
</evidence>
<dbReference type="GO" id="GO:0046872">
    <property type="term" value="F:metal ion binding"/>
    <property type="evidence" value="ECO:0007669"/>
    <property type="project" value="UniProtKB-KW"/>
</dbReference>
<feature type="domain" description="Cytochrome c" evidence="7">
    <location>
        <begin position="17"/>
        <end position="104"/>
    </location>
</feature>
<feature type="compositionally biased region" description="Low complexity" evidence="5">
    <location>
        <begin position="35"/>
        <end position="49"/>
    </location>
</feature>
<organism evidence="8 9">
    <name type="scientific">Pyxidicoccus fallax</name>
    <dbReference type="NCBI Taxonomy" id="394095"/>
    <lineage>
        <taxon>Bacteria</taxon>
        <taxon>Pseudomonadati</taxon>
        <taxon>Myxococcota</taxon>
        <taxon>Myxococcia</taxon>
        <taxon>Myxococcales</taxon>
        <taxon>Cystobacterineae</taxon>
        <taxon>Myxococcaceae</taxon>
        <taxon>Pyxidicoccus</taxon>
    </lineage>
</organism>
<gene>
    <name evidence="8" type="ORF">HG543_35085</name>
</gene>
<comment type="caution">
    <text evidence="8">The sequence shown here is derived from an EMBL/GenBank/DDBJ whole genome shotgun (WGS) entry which is preliminary data.</text>
</comment>
<keyword evidence="2 4" id="KW-0479">Metal-binding</keyword>
<keyword evidence="3 4" id="KW-0408">Iron</keyword>
<name>A0A848LQS5_9BACT</name>
<evidence type="ECO:0000256" key="2">
    <source>
        <dbReference type="ARBA" id="ARBA00022723"/>
    </source>
</evidence>
<proteinExistence type="predicted"/>
<accession>A0A848LQS5</accession>
<dbReference type="InterPro" id="IPR036909">
    <property type="entry name" value="Cyt_c-like_dom_sf"/>
</dbReference>
<keyword evidence="1 4" id="KW-0349">Heme</keyword>
<dbReference type="InterPro" id="IPR009056">
    <property type="entry name" value="Cyt_c-like_dom"/>
</dbReference>
<feature type="region of interest" description="Disordered" evidence="5">
    <location>
        <begin position="122"/>
        <end position="146"/>
    </location>
</feature>
<dbReference type="EMBL" id="JABBJJ010000221">
    <property type="protein sequence ID" value="NMO20051.1"/>
    <property type="molecule type" value="Genomic_DNA"/>
</dbReference>
<dbReference type="RefSeq" id="WP_169349281.1">
    <property type="nucleotide sequence ID" value="NZ_JABBJJ010000221.1"/>
</dbReference>
<dbReference type="SUPFAM" id="SSF46626">
    <property type="entry name" value="Cytochrome c"/>
    <property type="match status" value="1"/>
</dbReference>
<reference evidence="8 9" key="1">
    <citation type="submission" date="2020-04" db="EMBL/GenBank/DDBJ databases">
        <title>Draft genome of Pyxidicoccus fallax type strain.</title>
        <authorList>
            <person name="Whitworth D.E."/>
        </authorList>
    </citation>
    <scope>NUCLEOTIDE SEQUENCE [LARGE SCALE GENOMIC DNA]</scope>
    <source>
        <strain evidence="8 9">DSM 14698</strain>
    </source>
</reference>
<sequence length="146" mass="15800">MKRSSLLALLLLPALSQAEDAGARAFDQACARCHPASPTPSSQAAPSGAKPGLQLDAVLRGRTPEQLRAWLEAPQKVRPEARCDTRVLAPGELDAVLSYLATRAQPPPPPREDVLRQQLQKELAERRARKQRPASGGPSLQYRGNP</sequence>
<keyword evidence="6" id="KW-0732">Signal</keyword>
<feature type="chain" id="PRO_5032415956" description="Cytochrome c domain-containing protein" evidence="6">
    <location>
        <begin position="19"/>
        <end position="146"/>
    </location>
</feature>
<evidence type="ECO:0000256" key="4">
    <source>
        <dbReference type="PROSITE-ProRule" id="PRU00433"/>
    </source>
</evidence>
<evidence type="ECO:0000256" key="1">
    <source>
        <dbReference type="ARBA" id="ARBA00022617"/>
    </source>
</evidence>
<evidence type="ECO:0000313" key="9">
    <source>
        <dbReference type="Proteomes" id="UP000518300"/>
    </source>
</evidence>
<evidence type="ECO:0000259" key="7">
    <source>
        <dbReference type="PROSITE" id="PS51007"/>
    </source>
</evidence>
<evidence type="ECO:0000256" key="3">
    <source>
        <dbReference type="ARBA" id="ARBA00023004"/>
    </source>
</evidence>
<dbReference type="GO" id="GO:0009055">
    <property type="term" value="F:electron transfer activity"/>
    <property type="evidence" value="ECO:0007669"/>
    <property type="project" value="InterPro"/>
</dbReference>
<feature type="region of interest" description="Disordered" evidence="5">
    <location>
        <begin position="33"/>
        <end position="52"/>
    </location>
</feature>
<dbReference type="Proteomes" id="UP000518300">
    <property type="component" value="Unassembled WGS sequence"/>
</dbReference>
<feature type="signal peptide" evidence="6">
    <location>
        <begin position="1"/>
        <end position="18"/>
    </location>
</feature>
<dbReference type="PROSITE" id="PS51007">
    <property type="entry name" value="CYTC"/>
    <property type="match status" value="1"/>
</dbReference>
<evidence type="ECO:0000313" key="8">
    <source>
        <dbReference type="EMBL" id="NMO20051.1"/>
    </source>
</evidence>
<dbReference type="Gene3D" id="1.10.760.10">
    <property type="entry name" value="Cytochrome c-like domain"/>
    <property type="match status" value="1"/>
</dbReference>
<evidence type="ECO:0000256" key="6">
    <source>
        <dbReference type="SAM" id="SignalP"/>
    </source>
</evidence>
<dbReference type="AlphaFoldDB" id="A0A848LQS5"/>
<keyword evidence="9" id="KW-1185">Reference proteome</keyword>
<dbReference type="GO" id="GO:0020037">
    <property type="term" value="F:heme binding"/>
    <property type="evidence" value="ECO:0007669"/>
    <property type="project" value="InterPro"/>
</dbReference>
<protein>
    <recommendedName>
        <fullName evidence="7">Cytochrome c domain-containing protein</fullName>
    </recommendedName>
</protein>